<sequence>MAVQNATDTAELCLCWFCALAVRDHNIHWHKPAVLRQAIARPLAWTWQKFKA</sequence>
<accession>A0A812LUG6</accession>
<organism evidence="1 2">
    <name type="scientific">Symbiodinium natans</name>
    <dbReference type="NCBI Taxonomy" id="878477"/>
    <lineage>
        <taxon>Eukaryota</taxon>
        <taxon>Sar</taxon>
        <taxon>Alveolata</taxon>
        <taxon>Dinophyceae</taxon>
        <taxon>Suessiales</taxon>
        <taxon>Symbiodiniaceae</taxon>
        <taxon>Symbiodinium</taxon>
    </lineage>
</organism>
<evidence type="ECO:0000313" key="1">
    <source>
        <dbReference type="EMBL" id="CAE7252464.1"/>
    </source>
</evidence>
<evidence type="ECO:0000313" key="2">
    <source>
        <dbReference type="Proteomes" id="UP000604046"/>
    </source>
</evidence>
<dbReference type="EMBL" id="CAJNDS010001224">
    <property type="protein sequence ID" value="CAE7252464.1"/>
    <property type="molecule type" value="Genomic_DNA"/>
</dbReference>
<gene>
    <name evidence="1" type="ORF">SNAT2548_LOCUS12605</name>
</gene>
<proteinExistence type="predicted"/>
<dbReference type="AlphaFoldDB" id="A0A812LUG6"/>
<reference evidence="1" key="1">
    <citation type="submission" date="2021-02" db="EMBL/GenBank/DDBJ databases">
        <authorList>
            <person name="Dougan E. K."/>
            <person name="Rhodes N."/>
            <person name="Thang M."/>
            <person name="Chan C."/>
        </authorList>
    </citation>
    <scope>NUCLEOTIDE SEQUENCE</scope>
</reference>
<name>A0A812LUG6_9DINO</name>
<keyword evidence="2" id="KW-1185">Reference proteome</keyword>
<comment type="caution">
    <text evidence="1">The sequence shown here is derived from an EMBL/GenBank/DDBJ whole genome shotgun (WGS) entry which is preliminary data.</text>
</comment>
<protein>
    <submittedName>
        <fullName evidence="1">Uncharacterized protein</fullName>
    </submittedName>
</protein>
<dbReference type="Proteomes" id="UP000604046">
    <property type="component" value="Unassembled WGS sequence"/>
</dbReference>